<accession>A0A5P8M9B7</accession>
<keyword evidence="4" id="KW-0804">Transcription</keyword>
<reference evidence="7 8" key="1">
    <citation type="submission" date="2019-10" db="EMBL/GenBank/DDBJ databases">
        <title>The completed genome of Lactobacillus harbinensis M1.</title>
        <authorList>
            <person name="Zheng Y."/>
        </authorList>
    </citation>
    <scope>NUCLEOTIDE SEQUENCE [LARGE SCALE GENOMIC DNA]</scope>
    <source>
        <strain evidence="7 8">M1</strain>
    </source>
</reference>
<dbReference type="InterPro" id="IPR000843">
    <property type="entry name" value="HTH_LacI"/>
</dbReference>
<keyword evidence="3 7" id="KW-0238">DNA-binding</keyword>
<dbReference type="EMBL" id="CP045143">
    <property type="protein sequence ID" value="QFR24904.1"/>
    <property type="molecule type" value="Genomic_DNA"/>
</dbReference>
<dbReference type="Pfam" id="PF00356">
    <property type="entry name" value="LacI"/>
    <property type="match status" value="1"/>
</dbReference>
<dbReference type="PROSITE" id="PS50932">
    <property type="entry name" value="HTH_LACI_2"/>
    <property type="match status" value="1"/>
</dbReference>
<dbReference type="Pfam" id="PF00532">
    <property type="entry name" value="Peripla_BP_1"/>
    <property type="match status" value="1"/>
</dbReference>
<feature type="domain" description="HTH lacI-type" evidence="5">
    <location>
        <begin position="18"/>
        <end position="72"/>
    </location>
</feature>
<dbReference type="InterPro" id="IPR028082">
    <property type="entry name" value="Peripla_BP_I"/>
</dbReference>
<dbReference type="GO" id="GO:0003700">
    <property type="term" value="F:DNA-binding transcription factor activity"/>
    <property type="evidence" value="ECO:0007669"/>
    <property type="project" value="TreeGrafter"/>
</dbReference>
<dbReference type="InterPro" id="IPR001761">
    <property type="entry name" value="Peripla_BP/Lac1_sug-bd_dom"/>
</dbReference>
<name>A0A5P8M9B7_9LACO</name>
<gene>
    <name evidence="7" type="ORF">D1010_16785</name>
</gene>
<organism evidence="7 8">
    <name type="scientific">Schleiferilactobacillus harbinensis</name>
    <dbReference type="NCBI Taxonomy" id="304207"/>
    <lineage>
        <taxon>Bacteria</taxon>
        <taxon>Bacillati</taxon>
        <taxon>Bacillota</taxon>
        <taxon>Bacilli</taxon>
        <taxon>Lactobacillales</taxon>
        <taxon>Lactobacillaceae</taxon>
        <taxon>Schleiferilactobacillus</taxon>
    </lineage>
</organism>
<dbReference type="AlphaFoldDB" id="A0A5P8M9B7"/>
<dbReference type="PRINTS" id="PR00036">
    <property type="entry name" value="HTHLACI"/>
</dbReference>
<dbReference type="SUPFAM" id="SSF53822">
    <property type="entry name" value="Periplasmic binding protein-like I"/>
    <property type="match status" value="1"/>
</dbReference>
<dbReference type="Proteomes" id="UP000326779">
    <property type="component" value="Chromosome"/>
</dbReference>
<sequence length="335" mass="36482">MANRATLTKIKGGLCSMATITDVAKKAGVSVATVSRVINNRGYLSANTKAKVQAAMDALHYQPNIAARNLHGKATHTVGVVLPDIINPFYAELFQTVEQQLFALHYQTMLCTTNGEPEKEKMYLRLMAANQVDGIISSTHNPDLADYQNPTVPTVAFDRVLSPTIPMVGSDNQAGGELIGQYVAQHQPRRCLILAGSQEDLAPLSPRIAGMRAALTAPIQVDQVALPFDQPAPVRNQLIRHQLAAHDYDAVLCTDDLTAITVCESYSDGQRPLVTGFDGSKFIRQYYPSLTTVIQPLDDLCRLAIQLLRNSMTGNAADVTTYQLPVTLHIGQKNE</sequence>
<evidence type="ECO:0000256" key="2">
    <source>
        <dbReference type="ARBA" id="ARBA00023015"/>
    </source>
</evidence>
<dbReference type="PANTHER" id="PTHR30146">
    <property type="entry name" value="LACI-RELATED TRANSCRIPTIONAL REPRESSOR"/>
    <property type="match status" value="1"/>
</dbReference>
<dbReference type="PROSITE" id="PS50943">
    <property type="entry name" value="HTH_CROC1"/>
    <property type="match status" value="1"/>
</dbReference>
<dbReference type="GO" id="GO:0000976">
    <property type="term" value="F:transcription cis-regulatory region binding"/>
    <property type="evidence" value="ECO:0007669"/>
    <property type="project" value="TreeGrafter"/>
</dbReference>
<dbReference type="InterPro" id="IPR010982">
    <property type="entry name" value="Lambda_DNA-bd_dom_sf"/>
</dbReference>
<feature type="domain" description="HTH cro/C1-type" evidence="6">
    <location>
        <begin position="19"/>
        <end position="62"/>
    </location>
</feature>
<evidence type="ECO:0000256" key="1">
    <source>
        <dbReference type="ARBA" id="ARBA00022491"/>
    </source>
</evidence>
<evidence type="ECO:0000313" key="8">
    <source>
        <dbReference type="Proteomes" id="UP000326779"/>
    </source>
</evidence>
<keyword evidence="1" id="KW-0678">Repressor</keyword>
<dbReference type="SUPFAM" id="SSF47413">
    <property type="entry name" value="lambda repressor-like DNA-binding domains"/>
    <property type="match status" value="1"/>
</dbReference>
<keyword evidence="2" id="KW-0805">Transcription regulation</keyword>
<dbReference type="Gene3D" id="3.40.50.2300">
    <property type="match status" value="2"/>
</dbReference>
<proteinExistence type="predicted"/>
<dbReference type="SMART" id="SM00354">
    <property type="entry name" value="HTH_LACI"/>
    <property type="match status" value="1"/>
</dbReference>
<protein>
    <submittedName>
        <fullName evidence="7">LacI family DNA-binding transcriptional regulator</fullName>
    </submittedName>
</protein>
<evidence type="ECO:0000259" key="6">
    <source>
        <dbReference type="PROSITE" id="PS50943"/>
    </source>
</evidence>
<evidence type="ECO:0000259" key="5">
    <source>
        <dbReference type="PROSITE" id="PS50932"/>
    </source>
</evidence>
<dbReference type="KEGG" id="lhb:D1010_16785"/>
<dbReference type="Gene3D" id="1.10.260.40">
    <property type="entry name" value="lambda repressor-like DNA-binding domains"/>
    <property type="match status" value="1"/>
</dbReference>
<dbReference type="CDD" id="cd01392">
    <property type="entry name" value="HTH_LacI"/>
    <property type="match status" value="1"/>
</dbReference>
<dbReference type="PANTHER" id="PTHR30146:SF95">
    <property type="entry name" value="RIBOSE OPERON REPRESSOR"/>
    <property type="match status" value="1"/>
</dbReference>
<dbReference type="PROSITE" id="PS00356">
    <property type="entry name" value="HTH_LACI_1"/>
    <property type="match status" value="1"/>
</dbReference>
<evidence type="ECO:0000256" key="3">
    <source>
        <dbReference type="ARBA" id="ARBA00023125"/>
    </source>
</evidence>
<dbReference type="InterPro" id="IPR001387">
    <property type="entry name" value="Cro/C1-type_HTH"/>
</dbReference>
<evidence type="ECO:0000256" key="4">
    <source>
        <dbReference type="ARBA" id="ARBA00023163"/>
    </source>
</evidence>
<evidence type="ECO:0000313" key="7">
    <source>
        <dbReference type="EMBL" id="QFR24904.1"/>
    </source>
</evidence>